<dbReference type="GO" id="GO:0002181">
    <property type="term" value="P:cytoplasmic translation"/>
    <property type="evidence" value="ECO:0007669"/>
    <property type="project" value="TreeGrafter"/>
</dbReference>
<dbReference type="RefSeq" id="WP_091065811.1">
    <property type="nucleotide sequence ID" value="NZ_FMDM01000009.1"/>
</dbReference>
<dbReference type="GO" id="GO:0022625">
    <property type="term" value="C:cytosolic large ribosomal subunit"/>
    <property type="evidence" value="ECO:0007669"/>
    <property type="project" value="UniProtKB-UniRule"/>
</dbReference>
<dbReference type="GO" id="GO:0003735">
    <property type="term" value="F:structural constituent of ribosome"/>
    <property type="evidence" value="ECO:0007669"/>
    <property type="project" value="UniProtKB-UniRule"/>
</dbReference>
<keyword evidence="2 6" id="KW-0699">rRNA-binding</keyword>
<dbReference type="PIRSF" id="PIRSF002162">
    <property type="entry name" value="Ribosomal_L6"/>
    <property type="match status" value="1"/>
</dbReference>
<evidence type="ECO:0000256" key="6">
    <source>
        <dbReference type="HAMAP-Rule" id="MF_01365"/>
    </source>
</evidence>
<protein>
    <recommendedName>
        <fullName evidence="6">Large ribosomal subunit protein uL6</fullName>
    </recommendedName>
</protein>
<dbReference type="OrthoDB" id="9805007at2"/>
<dbReference type="Pfam" id="PF00347">
    <property type="entry name" value="Ribosomal_L6"/>
    <property type="match status" value="2"/>
</dbReference>
<dbReference type="PANTHER" id="PTHR11655">
    <property type="entry name" value="60S/50S RIBOSOMAL PROTEIN L6/L9"/>
    <property type="match status" value="1"/>
</dbReference>
<keyword evidence="5 6" id="KW-0687">Ribonucleoprotein</keyword>
<dbReference type="InterPro" id="IPR002358">
    <property type="entry name" value="Ribosomal_uL6_CS"/>
</dbReference>
<feature type="domain" description="Large ribosomal subunit protein uL6 alpha-beta" evidence="9">
    <location>
        <begin position="92"/>
        <end position="165"/>
    </location>
</feature>
<organism evidence="10 11">
    <name type="scientific">Micromonospora humi</name>
    <dbReference type="NCBI Taxonomy" id="745366"/>
    <lineage>
        <taxon>Bacteria</taxon>
        <taxon>Bacillati</taxon>
        <taxon>Actinomycetota</taxon>
        <taxon>Actinomycetes</taxon>
        <taxon>Micromonosporales</taxon>
        <taxon>Micromonosporaceae</taxon>
        <taxon>Micromonospora</taxon>
    </lineage>
</organism>
<dbReference type="EMBL" id="FMDM01000009">
    <property type="protein sequence ID" value="SCG66763.1"/>
    <property type="molecule type" value="Genomic_DNA"/>
</dbReference>
<dbReference type="Proteomes" id="UP000199360">
    <property type="component" value="Unassembled WGS sequence"/>
</dbReference>
<evidence type="ECO:0000256" key="5">
    <source>
        <dbReference type="ARBA" id="ARBA00023274"/>
    </source>
</evidence>
<evidence type="ECO:0000256" key="7">
    <source>
        <dbReference type="RuleBase" id="RU003869"/>
    </source>
</evidence>
<comment type="subunit">
    <text evidence="6">Part of the 50S ribosomal subunit.</text>
</comment>
<evidence type="ECO:0000313" key="11">
    <source>
        <dbReference type="Proteomes" id="UP000199360"/>
    </source>
</evidence>
<dbReference type="AlphaFoldDB" id="A0A1C5J8C9"/>
<keyword evidence="4 6" id="KW-0689">Ribosomal protein</keyword>
<dbReference type="HAMAP" id="MF_01365_B">
    <property type="entry name" value="Ribosomal_uL6_B"/>
    <property type="match status" value="1"/>
</dbReference>
<evidence type="ECO:0000256" key="1">
    <source>
        <dbReference type="ARBA" id="ARBA00009356"/>
    </source>
</evidence>
<comment type="function">
    <text evidence="6 8">This protein binds to the 23S rRNA, and is important in its secondary structure. It is located near the subunit interface in the base of the L7/L12 stalk, and near the tRNA binding site of the peptidyltransferase center.</text>
</comment>
<keyword evidence="3 6" id="KW-0694">RNA-binding</keyword>
<evidence type="ECO:0000256" key="3">
    <source>
        <dbReference type="ARBA" id="ARBA00022884"/>
    </source>
</evidence>
<dbReference type="PANTHER" id="PTHR11655:SF14">
    <property type="entry name" value="LARGE RIBOSOMAL SUBUNIT PROTEIN UL6M"/>
    <property type="match status" value="1"/>
</dbReference>
<dbReference type="SUPFAM" id="SSF56053">
    <property type="entry name" value="Ribosomal protein L6"/>
    <property type="match status" value="2"/>
</dbReference>
<dbReference type="InterPro" id="IPR000702">
    <property type="entry name" value="Ribosomal_uL6-like"/>
</dbReference>
<reference evidence="11" key="1">
    <citation type="submission" date="2016-06" db="EMBL/GenBank/DDBJ databases">
        <authorList>
            <person name="Varghese N."/>
            <person name="Submissions Spin"/>
        </authorList>
    </citation>
    <scope>NUCLEOTIDE SEQUENCE [LARGE SCALE GENOMIC DNA]</scope>
    <source>
        <strain evidence="11">DSM 45647</strain>
    </source>
</reference>
<feature type="domain" description="Large ribosomal subunit protein uL6 alpha-beta" evidence="9">
    <location>
        <begin position="11"/>
        <end position="83"/>
    </location>
</feature>
<accession>A0A1C5J8C9</accession>
<dbReference type="InterPro" id="IPR020040">
    <property type="entry name" value="Ribosomal_uL6_a/b-dom"/>
</dbReference>
<dbReference type="InterPro" id="IPR019906">
    <property type="entry name" value="Ribosomal_uL6_bac-type"/>
</dbReference>
<keyword evidence="11" id="KW-1185">Reference proteome</keyword>
<dbReference type="Gene3D" id="3.90.930.12">
    <property type="entry name" value="Ribosomal protein L6, alpha-beta domain"/>
    <property type="match status" value="2"/>
</dbReference>
<dbReference type="FunFam" id="3.90.930.12:FF:000001">
    <property type="entry name" value="50S ribosomal protein L6"/>
    <property type="match status" value="1"/>
</dbReference>
<evidence type="ECO:0000259" key="9">
    <source>
        <dbReference type="Pfam" id="PF00347"/>
    </source>
</evidence>
<dbReference type="STRING" id="745366.GA0070213_109177"/>
<dbReference type="PROSITE" id="PS00525">
    <property type="entry name" value="RIBOSOMAL_L6_1"/>
    <property type="match status" value="1"/>
</dbReference>
<proteinExistence type="inferred from homology"/>
<dbReference type="PRINTS" id="PR00059">
    <property type="entry name" value="RIBOSOMALL6"/>
</dbReference>
<dbReference type="NCBIfam" id="TIGR03654">
    <property type="entry name" value="L6_bact"/>
    <property type="match status" value="1"/>
</dbReference>
<dbReference type="FunFam" id="3.90.930.12:FF:000002">
    <property type="entry name" value="50S ribosomal protein L6"/>
    <property type="match status" value="1"/>
</dbReference>
<evidence type="ECO:0000256" key="4">
    <source>
        <dbReference type="ARBA" id="ARBA00022980"/>
    </source>
</evidence>
<gene>
    <name evidence="6" type="primary">rplF</name>
    <name evidence="10" type="ORF">GA0070213_109177</name>
</gene>
<name>A0A1C5J8C9_9ACTN</name>
<sequence>MSRIGRKSIPVPSGVDITIDGQTVKVKGPKGELSHVLAEPITAERSDNGELLVNRPNDERKAKELHGLSRTLVANMIVGVTEGYRKSLEIAGTGYRVTAKGKDLEFALGFSHPVVVQAPDGITFTVERPTLFHVAGIDKQQVGEVAANIRKIRPPEPYKGKGVKYQGEVIRRKAGKAGKK</sequence>
<dbReference type="InterPro" id="IPR036789">
    <property type="entry name" value="Ribosomal_uL6-like_a/b-dom_sf"/>
</dbReference>
<comment type="similarity">
    <text evidence="1 6 7">Belongs to the universal ribosomal protein uL6 family.</text>
</comment>
<evidence type="ECO:0000256" key="2">
    <source>
        <dbReference type="ARBA" id="ARBA00022730"/>
    </source>
</evidence>
<evidence type="ECO:0000313" key="10">
    <source>
        <dbReference type="EMBL" id="SCG66763.1"/>
    </source>
</evidence>
<dbReference type="GO" id="GO:0019843">
    <property type="term" value="F:rRNA binding"/>
    <property type="evidence" value="ECO:0007669"/>
    <property type="project" value="UniProtKB-UniRule"/>
</dbReference>
<evidence type="ECO:0000256" key="8">
    <source>
        <dbReference type="RuleBase" id="RU003870"/>
    </source>
</evidence>